<organism evidence="2 3">
    <name type="scientific">Helianthus annuus</name>
    <name type="common">Common sunflower</name>
    <dbReference type="NCBI Taxonomy" id="4232"/>
    <lineage>
        <taxon>Eukaryota</taxon>
        <taxon>Viridiplantae</taxon>
        <taxon>Streptophyta</taxon>
        <taxon>Embryophyta</taxon>
        <taxon>Tracheophyta</taxon>
        <taxon>Spermatophyta</taxon>
        <taxon>Magnoliopsida</taxon>
        <taxon>eudicotyledons</taxon>
        <taxon>Gunneridae</taxon>
        <taxon>Pentapetalae</taxon>
        <taxon>asterids</taxon>
        <taxon>campanulids</taxon>
        <taxon>Asterales</taxon>
        <taxon>Asteraceae</taxon>
        <taxon>Asteroideae</taxon>
        <taxon>Heliantheae alliance</taxon>
        <taxon>Heliantheae</taxon>
        <taxon>Helianthus</taxon>
    </lineage>
</organism>
<dbReference type="AlphaFoldDB" id="A0A9K3I3S3"/>
<reference evidence="2" key="2">
    <citation type="submission" date="2020-06" db="EMBL/GenBank/DDBJ databases">
        <title>Helianthus annuus Genome sequencing and assembly Release 2.</title>
        <authorList>
            <person name="Gouzy J."/>
            <person name="Langlade N."/>
            <person name="Munos S."/>
        </authorList>
    </citation>
    <scope>NUCLEOTIDE SEQUENCE</scope>
    <source>
        <tissue evidence="2">Leaves</tissue>
    </source>
</reference>
<reference evidence="2" key="1">
    <citation type="journal article" date="2017" name="Nature">
        <title>The sunflower genome provides insights into oil metabolism, flowering and Asterid evolution.</title>
        <authorList>
            <person name="Badouin H."/>
            <person name="Gouzy J."/>
            <person name="Grassa C.J."/>
            <person name="Murat F."/>
            <person name="Staton S.E."/>
            <person name="Cottret L."/>
            <person name="Lelandais-Briere C."/>
            <person name="Owens G.L."/>
            <person name="Carrere S."/>
            <person name="Mayjonade B."/>
            <person name="Legrand L."/>
            <person name="Gill N."/>
            <person name="Kane N.C."/>
            <person name="Bowers J.E."/>
            <person name="Hubner S."/>
            <person name="Bellec A."/>
            <person name="Berard A."/>
            <person name="Berges H."/>
            <person name="Blanchet N."/>
            <person name="Boniface M.C."/>
            <person name="Brunel D."/>
            <person name="Catrice O."/>
            <person name="Chaidir N."/>
            <person name="Claudel C."/>
            <person name="Donnadieu C."/>
            <person name="Faraut T."/>
            <person name="Fievet G."/>
            <person name="Helmstetter N."/>
            <person name="King M."/>
            <person name="Knapp S.J."/>
            <person name="Lai Z."/>
            <person name="Le Paslier M.C."/>
            <person name="Lippi Y."/>
            <person name="Lorenzon L."/>
            <person name="Mandel J.R."/>
            <person name="Marage G."/>
            <person name="Marchand G."/>
            <person name="Marquand E."/>
            <person name="Bret-Mestries E."/>
            <person name="Morien E."/>
            <person name="Nambeesan S."/>
            <person name="Nguyen T."/>
            <person name="Pegot-Espagnet P."/>
            <person name="Pouilly N."/>
            <person name="Raftis F."/>
            <person name="Sallet E."/>
            <person name="Schiex T."/>
            <person name="Thomas J."/>
            <person name="Vandecasteele C."/>
            <person name="Vares D."/>
            <person name="Vear F."/>
            <person name="Vautrin S."/>
            <person name="Crespi M."/>
            <person name="Mangin B."/>
            <person name="Burke J.M."/>
            <person name="Salse J."/>
            <person name="Munos S."/>
            <person name="Vincourt P."/>
            <person name="Rieseberg L.H."/>
            <person name="Langlade N.B."/>
        </authorList>
    </citation>
    <scope>NUCLEOTIDE SEQUENCE</scope>
    <source>
        <tissue evidence="2">Leaves</tissue>
    </source>
</reference>
<evidence type="ECO:0000313" key="3">
    <source>
        <dbReference type="Proteomes" id="UP000215914"/>
    </source>
</evidence>
<dbReference type="Gramene" id="mRNA:HanXRQr2_Chr09g0371891">
    <property type="protein sequence ID" value="CDS:HanXRQr2_Chr09g0371891.1"/>
    <property type="gene ID" value="HanXRQr2_Chr09g0371891"/>
</dbReference>
<feature type="compositionally biased region" description="Basic residues" evidence="1">
    <location>
        <begin position="12"/>
        <end position="26"/>
    </location>
</feature>
<dbReference type="EMBL" id="MNCJ02000324">
    <property type="protein sequence ID" value="KAF5789495.1"/>
    <property type="molecule type" value="Genomic_DNA"/>
</dbReference>
<feature type="region of interest" description="Disordered" evidence="1">
    <location>
        <begin position="1"/>
        <end position="26"/>
    </location>
</feature>
<sequence length="57" mass="7140">MRTYIRTYTEHNRKHNPIHDRRHNQMRTKHIKHIRTDTEHIHIQKHILTYTTDISTN</sequence>
<name>A0A9K3I3S3_HELAN</name>
<accession>A0A9K3I3S3</accession>
<proteinExistence type="predicted"/>
<comment type="caution">
    <text evidence="2">The sequence shown here is derived from an EMBL/GenBank/DDBJ whole genome shotgun (WGS) entry which is preliminary data.</text>
</comment>
<protein>
    <submittedName>
        <fullName evidence="2">Uncharacterized protein</fullName>
    </submittedName>
</protein>
<evidence type="ECO:0000256" key="1">
    <source>
        <dbReference type="SAM" id="MobiDB-lite"/>
    </source>
</evidence>
<evidence type="ECO:0000313" key="2">
    <source>
        <dbReference type="EMBL" id="KAF5789495.1"/>
    </source>
</evidence>
<keyword evidence="3" id="KW-1185">Reference proteome</keyword>
<dbReference type="Proteomes" id="UP000215914">
    <property type="component" value="Unassembled WGS sequence"/>
</dbReference>
<gene>
    <name evidence="2" type="ORF">HanXRQr2_Chr09g0371891</name>
</gene>